<accession>A0ABV7FPH4</accession>
<proteinExistence type="predicted"/>
<reference evidence="3" key="1">
    <citation type="journal article" date="2019" name="Int. J. Syst. Evol. Microbiol.">
        <title>The Global Catalogue of Microorganisms (GCM) 10K type strain sequencing project: providing services to taxonomists for standard genome sequencing and annotation.</title>
        <authorList>
            <consortium name="The Broad Institute Genomics Platform"/>
            <consortium name="The Broad Institute Genome Sequencing Center for Infectious Disease"/>
            <person name="Wu L."/>
            <person name="Ma J."/>
        </authorList>
    </citation>
    <scope>NUCLEOTIDE SEQUENCE [LARGE SCALE GENOMIC DNA]</scope>
    <source>
        <strain evidence="3">KCTC 52473</strain>
    </source>
</reference>
<dbReference type="InterPro" id="IPR051680">
    <property type="entry name" value="ATP-dep_Glu-Cys_Ligase-2"/>
</dbReference>
<evidence type="ECO:0000313" key="2">
    <source>
        <dbReference type="EMBL" id="MFC3122219.1"/>
    </source>
</evidence>
<feature type="domain" description="DUF403" evidence="1">
    <location>
        <begin position="1"/>
        <end position="305"/>
    </location>
</feature>
<protein>
    <submittedName>
        <fullName evidence="2">Alpha-E domain-containing protein</fullName>
    </submittedName>
</protein>
<dbReference type="RefSeq" id="WP_376920352.1">
    <property type="nucleotide sequence ID" value="NZ_JBHRSW010000018.1"/>
</dbReference>
<dbReference type="PANTHER" id="PTHR34595:SF7">
    <property type="entry name" value="SLL1039 PROTEIN"/>
    <property type="match status" value="1"/>
</dbReference>
<sequence>MLSRVAETLYWTARYIERAENVARLVNVNNHTLMDLPKGISPGWEPLIDIIGSRETYIKDHINFNEQSVIEFLTIGEDNPSSIINSIKMARDNCRTVRDVVPREMWEAINQLNLSLNEHKSTFVSKRGRFAALKSVINQTVKIVGILEASMYQDMGYLFWRFGSYLERADMTTRIIDVRSASLHADPEKSIAYENIQWISVLRSLSAYQMYRQHMAVRVKPTQVMEFMLHDKCFPRSVLFCLTSIQKLNENLPNNKEMNARIQHSIDDLLAQDIKSLKGTASHLYIDELQIDLADIHEQLVEQYFSHKR</sequence>
<dbReference type="PANTHER" id="PTHR34595">
    <property type="entry name" value="BLR5612 PROTEIN"/>
    <property type="match status" value="1"/>
</dbReference>
<name>A0ABV7FPH4_9ALTE</name>
<evidence type="ECO:0000313" key="3">
    <source>
        <dbReference type="Proteomes" id="UP001595478"/>
    </source>
</evidence>
<dbReference type="EMBL" id="JBHRSW010000018">
    <property type="protein sequence ID" value="MFC3122219.1"/>
    <property type="molecule type" value="Genomic_DNA"/>
</dbReference>
<dbReference type="Pfam" id="PF04168">
    <property type="entry name" value="Alpha-E"/>
    <property type="match status" value="1"/>
</dbReference>
<keyword evidence="3" id="KW-1185">Reference proteome</keyword>
<dbReference type="Proteomes" id="UP001595478">
    <property type="component" value="Unassembled WGS sequence"/>
</dbReference>
<evidence type="ECO:0000259" key="1">
    <source>
        <dbReference type="Pfam" id="PF04168"/>
    </source>
</evidence>
<dbReference type="InterPro" id="IPR007296">
    <property type="entry name" value="DUF403"/>
</dbReference>
<comment type="caution">
    <text evidence="2">The sequence shown here is derived from an EMBL/GenBank/DDBJ whole genome shotgun (WGS) entry which is preliminary data.</text>
</comment>
<gene>
    <name evidence="2" type="ORF">ACFOHL_11365</name>
</gene>
<organism evidence="2 3">
    <name type="scientific">Agaribacter flavus</name>
    <dbReference type="NCBI Taxonomy" id="1902781"/>
    <lineage>
        <taxon>Bacteria</taxon>
        <taxon>Pseudomonadati</taxon>
        <taxon>Pseudomonadota</taxon>
        <taxon>Gammaproteobacteria</taxon>
        <taxon>Alteromonadales</taxon>
        <taxon>Alteromonadaceae</taxon>
        <taxon>Agaribacter</taxon>
    </lineage>
</organism>